<organism evidence="1 2">
    <name type="scientific">Bacillus benzoevorans</name>
    <dbReference type="NCBI Taxonomy" id="1456"/>
    <lineage>
        <taxon>Bacteria</taxon>
        <taxon>Bacillati</taxon>
        <taxon>Bacillota</taxon>
        <taxon>Bacilli</taxon>
        <taxon>Bacillales</taxon>
        <taxon>Bacillaceae</taxon>
        <taxon>Bacillus</taxon>
    </lineage>
</organism>
<reference evidence="1 2" key="1">
    <citation type="submission" date="2020-08" db="EMBL/GenBank/DDBJ databases">
        <title>Genomic Encyclopedia of Type Strains, Phase IV (KMG-IV): sequencing the most valuable type-strain genomes for metagenomic binning, comparative biology and taxonomic classification.</title>
        <authorList>
            <person name="Goeker M."/>
        </authorList>
    </citation>
    <scope>NUCLEOTIDE SEQUENCE [LARGE SCALE GENOMIC DNA]</scope>
    <source>
        <strain evidence="1 2">DSM 5391</strain>
    </source>
</reference>
<keyword evidence="2" id="KW-1185">Reference proteome</keyword>
<dbReference type="EMBL" id="JACHGK010000031">
    <property type="protein sequence ID" value="MBB6447855.1"/>
    <property type="molecule type" value="Genomic_DNA"/>
</dbReference>
<protein>
    <submittedName>
        <fullName evidence="1">Uncharacterized protein</fullName>
    </submittedName>
</protein>
<gene>
    <name evidence="1" type="ORF">HNR53_004566</name>
</gene>
<proteinExistence type="predicted"/>
<evidence type="ECO:0000313" key="1">
    <source>
        <dbReference type="EMBL" id="MBB6447855.1"/>
    </source>
</evidence>
<evidence type="ECO:0000313" key="2">
    <source>
        <dbReference type="Proteomes" id="UP000531594"/>
    </source>
</evidence>
<name>A0A7X0HVW5_9BACI</name>
<comment type="caution">
    <text evidence="1">The sequence shown here is derived from an EMBL/GenBank/DDBJ whole genome shotgun (WGS) entry which is preliminary data.</text>
</comment>
<accession>A0A7X0HVW5</accession>
<dbReference type="Proteomes" id="UP000531594">
    <property type="component" value="Unassembled WGS sequence"/>
</dbReference>
<sequence>MDLFPFIVLLMKLIERIHENDVKVQHVNKVALGYKNLREEEIEEGVCRISTLLEVEIISFLLGVCTWIMEVG</sequence>
<dbReference type="AlphaFoldDB" id="A0A7X0HVW5"/>